<keyword evidence="3 5" id="KW-0863">Zinc-finger</keyword>
<feature type="domain" description="C2H2-type" evidence="6">
    <location>
        <begin position="87"/>
        <end position="116"/>
    </location>
</feature>
<dbReference type="InterPro" id="IPR013087">
    <property type="entry name" value="Znf_C2H2_type"/>
</dbReference>
<dbReference type="SMART" id="SM00355">
    <property type="entry name" value="ZnF_C2H2"/>
    <property type="match status" value="6"/>
</dbReference>
<dbReference type="Proteomes" id="UP000224080">
    <property type="component" value="Unassembled WGS sequence"/>
</dbReference>
<proteinExistence type="predicted"/>
<dbReference type="GO" id="GO:0000977">
    <property type="term" value="F:RNA polymerase II transcription regulatory region sequence-specific DNA binding"/>
    <property type="evidence" value="ECO:0007669"/>
    <property type="project" value="TreeGrafter"/>
</dbReference>
<gene>
    <name evidence="7" type="ORF">GX51_01053</name>
</gene>
<dbReference type="GO" id="GO:0008270">
    <property type="term" value="F:zinc ion binding"/>
    <property type="evidence" value="ECO:0007669"/>
    <property type="project" value="UniProtKB-KW"/>
</dbReference>
<evidence type="ECO:0000313" key="7">
    <source>
        <dbReference type="EMBL" id="PGH08534.1"/>
    </source>
</evidence>
<dbReference type="Pfam" id="PF12874">
    <property type="entry name" value="zf-met"/>
    <property type="match status" value="1"/>
</dbReference>
<evidence type="ECO:0000259" key="6">
    <source>
        <dbReference type="PROSITE" id="PS50157"/>
    </source>
</evidence>
<evidence type="ECO:0000256" key="2">
    <source>
        <dbReference type="ARBA" id="ARBA00022737"/>
    </source>
</evidence>
<dbReference type="GO" id="GO:0005634">
    <property type="term" value="C:nucleus"/>
    <property type="evidence" value="ECO:0007669"/>
    <property type="project" value="TreeGrafter"/>
</dbReference>
<dbReference type="AlphaFoldDB" id="A0A2B7XA62"/>
<evidence type="ECO:0000256" key="1">
    <source>
        <dbReference type="ARBA" id="ARBA00022723"/>
    </source>
</evidence>
<dbReference type="GO" id="GO:0000981">
    <property type="term" value="F:DNA-binding transcription factor activity, RNA polymerase II-specific"/>
    <property type="evidence" value="ECO:0007669"/>
    <property type="project" value="TreeGrafter"/>
</dbReference>
<protein>
    <recommendedName>
        <fullName evidence="6">C2H2-type domain-containing protein</fullName>
    </recommendedName>
</protein>
<dbReference type="Gene3D" id="3.30.160.60">
    <property type="entry name" value="Classic Zinc Finger"/>
    <property type="match status" value="3"/>
</dbReference>
<dbReference type="PROSITE" id="PS50157">
    <property type="entry name" value="ZINC_FINGER_C2H2_2"/>
    <property type="match status" value="2"/>
</dbReference>
<dbReference type="Pfam" id="PF12171">
    <property type="entry name" value="zf-C2H2_jaz"/>
    <property type="match status" value="1"/>
</dbReference>
<keyword evidence="2" id="KW-0677">Repeat</keyword>
<dbReference type="STRING" id="2060905.A0A2B7XA62"/>
<organism evidence="7 8">
    <name type="scientific">Blastomyces parvus</name>
    <dbReference type="NCBI Taxonomy" id="2060905"/>
    <lineage>
        <taxon>Eukaryota</taxon>
        <taxon>Fungi</taxon>
        <taxon>Dikarya</taxon>
        <taxon>Ascomycota</taxon>
        <taxon>Pezizomycotina</taxon>
        <taxon>Eurotiomycetes</taxon>
        <taxon>Eurotiomycetidae</taxon>
        <taxon>Onygenales</taxon>
        <taxon>Ajellomycetaceae</taxon>
        <taxon>Blastomyces</taxon>
    </lineage>
</organism>
<accession>A0A2B7XA62</accession>
<dbReference type="PROSITE" id="PS00028">
    <property type="entry name" value="ZINC_FINGER_C2H2_1"/>
    <property type="match status" value="4"/>
</dbReference>
<dbReference type="OrthoDB" id="6077919at2759"/>
<keyword evidence="1" id="KW-0479">Metal-binding</keyword>
<reference evidence="7 8" key="1">
    <citation type="submission" date="2017-10" db="EMBL/GenBank/DDBJ databases">
        <title>Comparative genomics in systemic dimorphic fungi from Ajellomycetaceae.</title>
        <authorList>
            <person name="Munoz J.F."/>
            <person name="Mcewen J.G."/>
            <person name="Clay O.K."/>
            <person name="Cuomo C.A."/>
        </authorList>
    </citation>
    <scope>NUCLEOTIDE SEQUENCE [LARGE SCALE GENOMIC DNA]</scope>
    <source>
        <strain evidence="7 8">UAMH130</strain>
    </source>
</reference>
<evidence type="ECO:0000256" key="4">
    <source>
        <dbReference type="ARBA" id="ARBA00022833"/>
    </source>
</evidence>
<name>A0A2B7XA62_9EURO</name>
<dbReference type="InterPro" id="IPR022755">
    <property type="entry name" value="Znf_C2H2_jaz"/>
</dbReference>
<dbReference type="PANTHER" id="PTHR24409">
    <property type="entry name" value="ZINC FINGER PROTEIN 142"/>
    <property type="match status" value="1"/>
</dbReference>
<sequence>MYECETCTRTFYTQRACHQHMNDTNHWPPVFGCETCTRDFSSQHAAAQHMNALGHWLPKVPCETCQLKFHTDNDAAQHMKAKGHYKHYCAPCGIRFQNQNNLNMHLRSKVHQGSNVSCPFCQTKYTTASGVAHHLERGACPRAPKLNRESILSEIRTRDPHGVITNKQIAWHEEEAEVTYLATDRAWNGRAWECYLCHATFKGRNALNSHVNSAVHKQKVYHCPNAGAKCGRQYSTLGALFNHLESESCSFIRFDNVQRQVGGILQGNRLIGF</sequence>
<dbReference type="SUPFAM" id="SSF57667">
    <property type="entry name" value="beta-beta-alpha zinc fingers"/>
    <property type="match status" value="3"/>
</dbReference>
<evidence type="ECO:0000256" key="3">
    <source>
        <dbReference type="ARBA" id="ARBA00022771"/>
    </source>
</evidence>
<feature type="domain" description="C2H2-type" evidence="6">
    <location>
        <begin position="2"/>
        <end position="26"/>
    </location>
</feature>
<dbReference type="EMBL" id="PDNC01000008">
    <property type="protein sequence ID" value="PGH08534.1"/>
    <property type="molecule type" value="Genomic_DNA"/>
</dbReference>
<comment type="caution">
    <text evidence="7">The sequence shown here is derived from an EMBL/GenBank/DDBJ whole genome shotgun (WGS) entry which is preliminary data.</text>
</comment>
<dbReference type="InterPro" id="IPR036236">
    <property type="entry name" value="Znf_C2H2_sf"/>
</dbReference>
<dbReference type="PANTHER" id="PTHR24409:SF356">
    <property type="entry name" value="C2H2 FINGER DOMAIN TRANSCRIPTION FACTOR (EUROFUNG)"/>
    <property type="match status" value="1"/>
</dbReference>
<keyword evidence="4" id="KW-0862">Zinc</keyword>
<evidence type="ECO:0000313" key="8">
    <source>
        <dbReference type="Proteomes" id="UP000224080"/>
    </source>
</evidence>
<keyword evidence="8" id="KW-1185">Reference proteome</keyword>
<evidence type="ECO:0000256" key="5">
    <source>
        <dbReference type="PROSITE-ProRule" id="PRU00042"/>
    </source>
</evidence>